<protein>
    <submittedName>
        <fullName evidence="12">Uncharacterized protein</fullName>
    </submittedName>
</protein>
<evidence type="ECO:0000313" key="13">
    <source>
        <dbReference type="Proteomes" id="UP001497457"/>
    </source>
</evidence>
<evidence type="ECO:0000256" key="4">
    <source>
        <dbReference type="ARBA" id="ARBA00022741"/>
    </source>
</evidence>
<name>A0ABC8VIP3_9POAL</name>
<sequence>MAASVVSASTGVISTLLPKLSRLIEGEYKLQKGVKRKIKFLKDELTSMQTLLVKLSDKEETLDVQAKDWRNKVRELSYDIEDCIDLFTHKMSKGIDAEVNLVKKIASKIKKIWSRHKIDSLIEELNARAQKVSDCHLRYKFDDLATNFSQVVPIDPRLPALYVEAQRLVGIDGPREEIIDWLNKYDYAQQLKVVSIVGFGGLGKTTLAKQVYQKIKGQFHCSCFVPVSRNPNIEKILADMLKELKNQQSCVDPSDDVRQFIDKLRAFLTHKRYFIIVDDIWSTQAWELVKSALPENNLNSRIITTTRIVSVAESCCSSLAGHVHNIQPLRDQQSQQLFFKRVFGDTSSCPPHLEEISHGILQKCHGLPLAIITIASLLTGKSNKDRWEQVYKSISSAFSYPGMRDILLLSYYDLPHHLKTCLLYLSMFPEDYMIKREELIWRWIAEGFIAEVKGQTVDQVAENYFNELVNRSLIQPVGIMYDGRADGCRVHDMVLELIVLLSAEGNFASIVEKQSYNGGGHMIRRLSVQSEHVGDEVMQEVMDKWSQIRSISFYGLQEQGIPHLKELYSLRVLDFDYSSHIGNQHVKYIGSFFQLTFLRINCREVTELPEGIGDLRYLQTLDIQRSGIEKLPPSIGRLQKLVRLFVSYSVELPDEIGDLQALQELPITYYNSSIKFVETLRRLTKLKTLGLDMPHRQQLGCDTGRYEEAFKSSLAAMGKHGLQSLNISKSNILEEELMDILCCAIPCLRELVVEGTGITRLSKQMVSLVNVTYLRLFMERIKQEDLCIVGGIPALLSFNLSIAHAPNERLTIRSQQFRCLKEFRFSSTHAPVGGLEMLFLPEAMPKLRRLYLDLEFGAQKTESMKGFEFSIEHLASLEHISIRMWHNDVTRSRVEAAEAAIRNAISIQPGWSTLVLEVERIRFEDEDEDEGDDRSGHGMDEVPEEQP</sequence>
<reference evidence="12" key="1">
    <citation type="submission" date="2024-10" db="EMBL/GenBank/DDBJ databases">
        <authorList>
            <person name="Ryan C."/>
        </authorList>
    </citation>
    <scope>NUCLEOTIDE SEQUENCE [LARGE SCALE GENOMIC DNA]</scope>
</reference>
<evidence type="ECO:0000256" key="2">
    <source>
        <dbReference type="ARBA" id="ARBA00022614"/>
    </source>
</evidence>
<feature type="region of interest" description="Disordered" evidence="7">
    <location>
        <begin position="924"/>
        <end position="947"/>
    </location>
</feature>
<dbReference type="AlphaFoldDB" id="A0ABC8VIP3"/>
<evidence type="ECO:0000259" key="11">
    <source>
        <dbReference type="Pfam" id="PF23598"/>
    </source>
</evidence>
<keyword evidence="5" id="KW-0611">Plant defense</keyword>
<evidence type="ECO:0000256" key="6">
    <source>
        <dbReference type="ARBA" id="ARBA00023054"/>
    </source>
</evidence>
<feature type="domain" description="NB-ARC" evidence="8">
    <location>
        <begin position="175"/>
        <end position="345"/>
    </location>
</feature>
<feature type="domain" description="Disease resistance R13L4/SHOC-2-like LRR" evidence="11">
    <location>
        <begin position="547"/>
        <end position="911"/>
    </location>
</feature>
<evidence type="ECO:0000256" key="1">
    <source>
        <dbReference type="ARBA" id="ARBA00008894"/>
    </source>
</evidence>
<dbReference type="GO" id="GO:0002758">
    <property type="term" value="P:innate immune response-activating signaling pathway"/>
    <property type="evidence" value="ECO:0007669"/>
    <property type="project" value="UniProtKB-ARBA"/>
</dbReference>
<evidence type="ECO:0000259" key="10">
    <source>
        <dbReference type="Pfam" id="PF23559"/>
    </source>
</evidence>
<keyword evidence="6" id="KW-0175">Coiled coil</keyword>
<accession>A0ABC8VIP3</accession>
<dbReference type="InterPro" id="IPR002182">
    <property type="entry name" value="NB-ARC"/>
</dbReference>
<evidence type="ECO:0000256" key="5">
    <source>
        <dbReference type="ARBA" id="ARBA00022821"/>
    </source>
</evidence>
<evidence type="ECO:0000259" key="9">
    <source>
        <dbReference type="Pfam" id="PF18052"/>
    </source>
</evidence>
<keyword evidence="4" id="KW-0547">Nucleotide-binding</keyword>
<evidence type="ECO:0000256" key="7">
    <source>
        <dbReference type="SAM" id="MobiDB-lite"/>
    </source>
</evidence>
<feature type="domain" description="Disease resistance protein winged helix" evidence="10">
    <location>
        <begin position="427"/>
        <end position="498"/>
    </location>
</feature>
<keyword evidence="2" id="KW-0433">Leucine-rich repeat</keyword>
<keyword evidence="3" id="KW-0677">Repeat</keyword>
<dbReference type="Gene3D" id="1.20.5.4130">
    <property type="match status" value="1"/>
</dbReference>
<dbReference type="Pfam" id="PF23559">
    <property type="entry name" value="WHD_DRP"/>
    <property type="match status" value="1"/>
</dbReference>
<feature type="domain" description="Disease resistance N-terminal" evidence="9">
    <location>
        <begin position="12"/>
        <end position="95"/>
    </location>
</feature>
<dbReference type="Pfam" id="PF00931">
    <property type="entry name" value="NB-ARC"/>
    <property type="match status" value="1"/>
</dbReference>
<dbReference type="EMBL" id="OZ075120">
    <property type="protein sequence ID" value="CAL4891508.1"/>
    <property type="molecule type" value="Genomic_DNA"/>
</dbReference>
<keyword evidence="13" id="KW-1185">Reference proteome</keyword>
<gene>
    <name evidence="12" type="ORF">URODEC1_LOCUS3833</name>
</gene>
<dbReference type="Pfam" id="PF18052">
    <property type="entry name" value="Rx_N"/>
    <property type="match status" value="1"/>
</dbReference>
<dbReference type="GO" id="GO:0042742">
    <property type="term" value="P:defense response to bacterium"/>
    <property type="evidence" value="ECO:0007669"/>
    <property type="project" value="UniProtKB-ARBA"/>
</dbReference>
<dbReference type="Gene3D" id="3.40.50.300">
    <property type="entry name" value="P-loop containing nucleotide triphosphate hydrolases"/>
    <property type="match status" value="1"/>
</dbReference>
<dbReference type="Gene3D" id="1.10.10.10">
    <property type="entry name" value="Winged helix-like DNA-binding domain superfamily/Winged helix DNA-binding domain"/>
    <property type="match status" value="1"/>
</dbReference>
<dbReference type="CDD" id="cd14798">
    <property type="entry name" value="RX-CC_like"/>
    <property type="match status" value="1"/>
</dbReference>
<dbReference type="InterPro" id="IPR038005">
    <property type="entry name" value="RX-like_CC"/>
</dbReference>
<dbReference type="GO" id="GO:0009626">
    <property type="term" value="P:plant-type hypersensitive response"/>
    <property type="evidence" value="ECO:0007669"/>
    <property type="project" value="UniProtKB-ARBA"/>
</dbReference>
<dbReference type="Proteomes" id="UP001497457">
    <property type="component" value="Chromosome 10rd"/>
</dbReference>
<dbReference type="PANTHER" id="PTHR23155">
    <property type="entry name" value="DISEASE RESISTANCE PROTEIN RP"/>
    <property type="match status" value="1"/>
</dbReference>
<evidence type="ECO:0000313" key="12">
    <source>
        <dbReference type="EMBL" id="CAL4891508.1"/>
    </source>
</evidence>
<dbReference type="PRINTS" id="PR00364">
    <property type="entry name" value="DISEASERSIST"/>
</dbReference>
<dbReference type="FunFam" id="3.40.50.300:FF:001091">
    <property type="entry name" value="Probable disease resistance protein At1g61300"/>
    <property type="match status" value="1"/>
</dbReference>
<organism evidence="12 13">
    <name type="scientific">Urochloa decumbens</name>
    <dbReference type="NCBI Taxonomy" id="240449"/>
    <lineage>
        <taxon>Eukaryota</taxon>
        <taxon>Viridiplantae</taxon>
        <taxon>Streptophyta</taxon>
        <taxon>Embryophyta</taxon>
        <taxon>Tracheophyta</taxon>
        <taxon>Spermatophyta</taxon>
        <taxon>Magnoliopsida</taxon>
        <taxon>Liliopsida</taxon>
        <taxon>Poales</taxon>
        <taxon>Poaceae</taxon>
        <taxon>PACMAD clade</taxon>
        <taxon>Panicoideae</taxon>
        <taxon>Panicodae</taxon>
        <taxon>Paniceae</taxon>
        <taxon>Melinidinae</taxon>
        <taxon>Urochloa</taxon>
    </lineage>
</organism>
<dbReference type="FunFam" id="1.10.10.10:FF:000322">
    <property type="entry name" value="Probable disease resistance protein At1g63360"/>
    <property type="match status" value="1"/>
</dbReference>
<dbReference type="Gene3D" id="3.80.10.10">
    <property type="entry name" value="Ribonuclease Inhibitor"/>
    <property type="match status" value="1"/>
</dbReference>
<dbReference type="Gene3D" id="1.10.8.430">
    <property type="entry name" value="Helical domain of apoptotic protease-activating factors"/>
    <property type="match status" value="1"/>
</dbReference>
<comment type="similarity">
    <text evidence="1">Belongs to the disease resistance NB-LRR family.</text>
</comment>
<proteinExistence type="inferred from homology"/>
<dbReference type="InterPro" id="IPR032675">
    <property type="entry name" value="LRR_dom_sf"/>
</dbReference>
<dbReference type="SUPFAM" id="SSF52540">
    <property type="entry name" value="P-loop containing nucleoside triphosphate hydrolases"/>
    <property type="match status" value="1"/>
</dbReference>
<dbReference type="GO" id="GO:0000166">
    <property type="term" value="F:nucleotide binding"/>
    <property type="evidence" value="ECO:0007669"/>
    <property type="project" value="UniProtKB-KW"/>
</dbReference>
<dbReference type="InterPro" id="IPR036388">
    <property type="entry name" value="WH-like_DNA-bd_sf"/>
</dbReference>
<evidence type="ECO:0000259" key="8">
    <source>
        <dbReference type="Pfam" id="PF00931"/>
    </source>
</evidence>
<dbReference type="InterPro" id="IPR027417">
    <property type="entry name" value="P-loop_NTPase"/>
</dbReference>
<dbReference type="PANTHER" id="PTHR23155:SF1116">
    <property type="entry name" value="OS12G0273300 PROTEIN"/>
    <property type="match status" value="1"/>
</dbReference>
<dbReference type="InterPro" id="IPR041118">
    <property type="entry name" value="Rx_N"/>
</dbReference>
<dbReference type="InterPro" id="IPR042197">
    <property type="entry name" value="Apaf_helical"/>
</dbReference>
<dbReference type="InterPro" id="IPR058922">
    <property type="entry name" value="WHD_DRP"/>
</dbReference>
<dbReference type="InterPro" id="IPR055414">
    <property type="entry name" value="LRR_R13L4/SHOC2-like"/>
</dbReference>
<evidence type="ECO:0000256" key="3">
    <source>
        <dbReference type="ARBA" id="ARBA00022737"/>
    </source>
</evidence>
<dbReference type="Pfam" id="PF23598">
    <property type="entry name" value="LRR_14"/>
    <property type="match status" value="1"/>
</dbReference>
<dbReference type="SUPFAM" id="SSF52047">
    <property type="entry name" value="RNI-like"/>
    <property type="match status" value="1"/>
</dbReference>
<dbReference type="InterPro" id="IPR044974">
    <property type="entry name" value="Disease_R_plants"/>
</dbReference>